<proteinExistence type="predicted"/>
<feature type="compositionally biased region" description="Polar residues" evidence="1">
    <location>
        <begin position="186"/>
        <end position="196"/>
    </location>
</feature>
<dbReference type="OrthoDB" id="3890363at2759"/>
<feature type="compositionally biased region" description="Basic and acidic residues" evidence="1">
    <location>
        <begin position="102"/>
        <end position="126"/>
    </location>
</feature>
<feature type="region of interest" description="Disordered" evidence="1">
    <location>
        <begin position="303"/>
        <end position="406"/>
    </location>
</feature>
<reference evidence="2" key="1">
    <citation type="submission" date="2021-07" db="EMBL/GenBank/DDBJ databases">
        <title>Elsinoe batatas strain:CRI-CJ2 Genome sequencing and assembly.</title>
        <authorList>
            <person name="Huang L."/>
        </authorList>
    </citation>
    <scope>NUCLEOTIDE SEQUENCE</scope>
    <source>
        <strain evidence="2">CRI-CJ2</strain>
    </source>
</reference>
<sequence length="419" mass="47515">MAAVDTGLYRAESMELDIPPADRPHRQLEPFDVNELCRRLEAYRLELKLEQVRQRSKQLQEKRSSNLTYQPRYASRLSLHSNGEIARPNTAGPDTKSRRTSRYHDYSDKSDRSDRSDKSDDDRVDSGRSSQWLNPKQLLAAREKGMSENETLHHLSQERSREEAEFTKARKVANRRSFFLEPASASRLNRQPSTKSTADKQSPERKPSTRKNRPLSTAFENTTMPDLRHIAPPMPRNPYLSPQQDENDLSINHEAKKSHCKSWRPAPADRHDWAQASQTCAQDDAERQSFLGRLAKRSSRFIPSASPATGIEGRRPSARMSFIPGTEGRPGTRAGLMSRERLGSVAEGEAAPTVQDVSGARAAKEKRAMKRPSAPWRDNSKDSAVALKAEKGEVKGRDGGKSPLKKRRSLFDLFRRYRD</sequence>
<protein>
    <submittedName>
        <fullName evidence="2">Uncharacterized protein</fullName>
    </submittedName>
</protein>
<accession>A0A8K0L2V2</accession>
<feature type="region of interest" description="Disordered" evidence="1">
    <location>
        <begin position="177"/>
        <end position="218"/>
    </location>
</feature>
<organism evidence="2 3">
    <name type="scientific">Elsinoe batatas</name>
    <dbReference type="NCBI Taxonomy" id="2601811"/>
    <lineage>
        <taxon>Eukaryota</taxon>
        <taxon>Fungi</taxon>
        <taxon>Dikarya</taxon>
        <taxon>Ascomycota</taxon>
        <taxon>Pezizomycotina</taxon>
        <taxon>Dothideomycetes</taxon>
        <taxon>Dothideomycetidae</taxon>
        <taxon>Myriangiales</taxon>
        <taxon>Elsinoaceae</taxon>
        <taxon>Elsinoe</taxon>
    </lineage>
</organism>
<comment type="caution">
    <text evidence="2">The sequence shown here is derived from an EMBL/GenBank/DDBJ whole genome shotgun (WGS) entry which is preliminary data.</text>
</comment>
<dbReference type="EMBL" id="JAESVG020000006">
    <property type="protein sequence ID" value="KAG8626631.1"/>
    <property type="molecule type" value="Genomic_DNA"/>
</dbReference>
<name>A0A8K0L2V2_9PEZI</name>
<evidence type="ECO:0000256" key="1">
    <source>
        <dbReference type="SAM" id="MobiDB-lite"/>
    </source>
</evidence>
<dbReference type="AlphaFoldDB" id="A0A8K0L2V2"/>
<feature type="region of interest" description="Disordered" evidence="1">
    <location>
        <begin position="1"/>
        <end position="26"/>
    </location>
</feature>
<feature type="compositionally biased region" description="Basic and acidic residues" evidence="1">
    <location>
        <begin position="55"/>
        <end position="64"/>
    </location>
</feature>
<keyword evidence="3" id="KW-1185">Reference proteome</keyword>
<feature type="compositionally biased region" description="Basic and acidic residues" evidence="1">
    <location>
        <begin position="197"/>
        <end position="207"/>
    </location>
</feature>
<feature type="region of interest" description="Disordered" evidence="1">
    <location>
        <begin position="55"/>
        <end position="136"/>
    </location>
</feature>
<evidence type="ECO:0000313" key="2">
    <source>
        <dbReference type="EMBL" id="KAG8626631.1"/>
    </source>
</evidence>
<dbReference type="Proteomes" id="UP000809789">
    <property type="component" value="Unassembled WGS sequence"/>
</dbReference>
<gene>
    <name evidence="2" type="ORF">KVT40_005576</name>
</gene>
<feature type="compositionally biased region" description="Basic and acidic residues" evidence="1">
    <location>
        <begin position="388"/>
        <end position="400"/>
    </location>
</feature>
<evidence type="ECO:0000313" key="3">
    <source>
        <dbReference type="Proteomes" id="UP000809789"/>
    </source>
</evidence>